<name>A0ABU3GH52_9MICO</name>
<evidence type="ECO:0000313" key="3">
    <source>
        <dbReference type="Proteomes" id="UP001262835"/>
    </source>
</evidence>
<proteinExistence type="predicted"/>
<keyword evidence="3" id="KW-1185">Reference proteome</keyword>
<evidence type="ECO:0000256" key="1">
    <source>
        <dbReference type="SAM" id="Phobius"/>
    </source>
</evidence>
<protein>
    <submittedName>
        <fullName evidence="2">Uncharacterized protein</fullName>
    </submittedName>
</protein>
<dbReference type="EMBL" id="JAUZVT010000001">
    <property type="protein sequence ID" value="MDT3330018.1"/>
    <property type="molecule type" value="Genomic_DNA"/>
</dbReference>
<sequence length="90" mass="9191">MQRRKALIAWIVGVGLIALVLAGVLVSAAITAAILVDRVPGGDAGLASTPALDGAYATMTWSLAALVVVAALGVSVPLIARRVSRRPSFR</sequence>
<keyword evidence="1" id="KW-1133">Transmembrane helix</keyword>
<gene>
    <name evidence="2" type="ORF">Q9S78_04975</name>
</gene>
<accession>A0ABU3GH52</accession>
<feature type="transmembrane region" description="Helical" evidence="1">
    <location>
        <begin position="7"/>
        <end position="36"/>
    </location>
</feature>
<organism evidence="2 3">
    <name type="scientific">Microbacterium aquilitoris</name>
    <dbReference type="NCBI Taxonomy" id="3067307"/>
    <lineage>
        <taxon>Bacteria</taxon>
        <taxon>Bacillati</taxon>
        <taxon>Actinomycetota</taxon>
        <taxon>Actinomycetes</taxon>
        <taxon>Micrococcales</taxon>
        <taxon>Microbacteriaceae</taxon>
        <taxon>Microbacterium</taxon>
    </lineage>
</organism>
<keyword evidence="1" id="KW-0812">Transmembrane</keyword>
<reference evidence="2 3" key="1">
    <citation type="submission" date="2023-08" db="EMBL/GenBank/DDBJ databases">
        <title>Microbacterium aquilitoris sp. nov. and Microbacterium gwkjibeachense sp. nov., isolated from beach.</title>
        <authorList>
            <person name="Lee S.D."/>
            <person name="Yang H."/>
            <person name="Kim I."/>
        </authorList>
    </citation>
    <scope>NUCLEOTIDE SEQUENCE [LARGE SCALE GENOMIC DNA]</scope>
    <source>
        <strain evidence="2 3">KSW-18</strain>
    </source>
</reference>
<comment type="caution">
    <text evidence="2">The sequence shown here is derived from an EMBL/GenBank/DDBJ whole genome shotgun (WGS) entry which is preliminary data.</text>
</comment>
<dbReference type="RefSeq" id="WP_311859062.1">
    <property type="nucleotide sequence ID" value="NZ_JAUZVT010000001.1"/>
</dbReference>
<keyword evidence="1" id="KW-0472">Membrane</keyword>
<evidence type="ECO:0000313" key="2">
    <source>
        <dbReference type="EMBL" id="MDT3330018.1"/>
    </source>
</evidence>
<dbReference type="Proteomes" id="UP001262835">
    <property type="component" value="Unassembled WGS sequence"/>
</dbReference>
<feature type="transmembrane region" description="Helical" evidence="1">
    <location>
        <begin position="56"/>
        <end position="80"/>
    </location>
</feature>